<protein>
    <submittedName>
        <fullName evidence="1">5-methyltetrahydropteroyltriglutamate--homocysteine methyltransferase</fullName>
        <ecNumber evidence="1">2.1.1.14</ecNumber>
    </submittedName>
</protein>
<dbReference type="Proteomes" id="UP000627838">
    <property type="component" value="Unassembled WGS sequence"/>
</dbReference>
<name>A0ABR9K1Z5_9ACTN</name>
<sequence>MADTFKFRIDHHGSLVRPAEVLNARARHAAGELDDTGLRAVEDEAITESARYQRRLRMSVATDGEFRRADFRGAILGLVGGIRPTGDTDKYGRPRWAVDGELKASGPLIADGYDGVKKTAGTAAPKATLPSPAYLAATCYDPAMSTAAYPSAIEFGEALARIVRDEIELLIARGVRLVQLNNFRYASYVFDRGGQPLTLDEAVAIDSIAVDVRDKPEDVRIGMCPTHRADPVNRDAAARLFGGLPVDRWVLPYDKGTEAELDLLRAVPADRDAALGIVDPTVAELEDVETIMQRMDAAAELKDIEDIAVLPSAGFSDVAGGGKISADDQRRKLIHVETIARMCWGNEL</sequence>
<keyword evidence="1" id="KW-0808">Transferase</keyword>
<evidence type="ECO:0000313" key="2">
    <source>
        <dbReference type="Proteomes" id="UP000627838"/>
    </source>
</evidence>
<dbReference type="Gene3D" id="3.20.20.210">
    <property type="match status" value="1"/>
</dbReference>
<evidence type="ECO:0000313" key="1">
    <source>
        <dbReference type="EMBL" id="MBE1536624.1"/>
    </source>
</evidence>
<dbReference type="GO" id="GO:0032259">
    <property type="term" value="P:methylation"/>
    <property type="evidence" value="ECO:0007669"/>
    <property type="project" value="UniProtKB-KW"/>
</dbReference>
<keyword evidence="1" id="KW-0489">Methyltransferase</keyword>
<gene>
    <name evidence="1" type="ORF">H4W34_006457</name>
</gene>
<dbReference type="InterPro" id="IPR038071">
    <property type="entry name" value="UROD/MetE-like_sf"/>
</dbReference>
<dbReference type="PANTHER" id="PTHR43844">
    <property type="entry name" value="METHIONINE SYNTHASE"/>
    <property type="match status" value="1"/>
</dbReference>
<dbReference type="PANTHER" id="PTHR43844:SF2">
    <property type="entry name" value="SYNTHASE, VITAMIN-B12 INDEPENDENT, PUTATIVE (AFU_ORTHOLOGUE AFUA_3G12060)-RELATED"/>
    <property type="match status" value="1"/>
</dbReference>
<organism evidence="1 2">
    <name type="scientific">Actinomadura algeriensis</name>
    <dbReference type="NCBI Taxonomy" id="1679523"/>
    <lineage>
        <taxon>Bacteria</taxon>
        <taxon>Bacillati</taxon>
        <taxon>Actinomycetota</taxon>
        <taxon>Actinomycetes</taxon>
        <taxon>Streptosporangiales</taxon>
        <taxon>Thermomonosporaceae</taxon>
        <taxon>Actinomadura</taxon>
    </lineage>
</organism>
<comment type="caution">
    <text evidence="1">The sequence shown here is derived from an EMBL/GenBank/DDBJ whole genome shotgun (WGS) entry which is preliminary data.</text>
</comment>
<accession>A0ABR9K1Z5</accession>
<reference evidence="1 2" key="1">
    <citation type="submission" date="2020-10" db="EMBL/GenBank/DDBJ databases">
        <title>Sequencing the genomes of 1000 actinobacteria strains.</title>
        <authorList>
            <person name="Klenk H.-P."/>
        </authorList>
    </citation>
    <scope>NUCLEOTIDE SEQUENCE [LARGE SCALE GENOMIC DNA]</scope>
    <source>
        <strain evidence="1 2">DSM 46744</strain>
    </source>
</reference>
<proteinExistence type="predicted"/>
<dbReference type="RefSeq" id="WP_192762635.1">
    <property type="nucleotide sequence ID" value="NZ_JADBDZ010000001.1"/>
</dbReference>
<dbReference type="EC" id="2.1.1.14" evidence="1"/>
<dbReference type="EMBL" id="JADBDZ010000001">
    <property type="protein sequence ID" value="MBE1536624.1"/>
    <property type="molecule type" value="Genomic_DNA"/>
</dbReference>
<dbReference type="SUPFAM" id="SSF51726">
    <property type="entry name" value="UROD/MetE-like"/>
    <property type="match status" value="1"/>
</dbReference>
<keyword evidence="2" id="KW-1185">Reference proteome</keyword>
<dbReference type="GO" id="GO:0003871">
    <property type="term" value="F:5-methyltetrahydropteroyltriglutamate-homocysteine S-methyltransferase activity"/>
    <property type="evidence" value="ECO:0007669"/>
    <property type="project" value="UniProtKB-EC"/>
</dbReference>